<comment type="caution">
    <text evidence="12">The sequence shown here is derived from an EMBL/GenBank/DDBJ whole genome shotgun (WGS) entry which is preliminary data.</text>
</comment>
<dbReference type="SMART" id="SM00986">
    <property type="entry name" value="UDG"/>
    <property type="match status" value="1"/>
</dbReference>
<dbReference type="Gene3D" id="3.40.470.10">
    <property type="entry name" value="Uracil-DNA glycosylase-like domain"/>
    <property type="match status" value="1"/>
</dbReference>
<evidence type="ECO:0000256" key="6">
    <source>
        <dbReference type="ARBA" id="ARBA00023014"/>
    </source>
</evidence>
<feature type="region of interest" description="Disordered" evidence="10">
    <location>
        <begin position="1"/>
        <end position="20"/>
    </location>
</feature>
<feature type="compositionally biased region" description="Low complexity" evidence="10">
    <location>
        <begin position="11"/>
        <end position="20"/>
    </location>
</feature>
<keyword evidence="4" id="KW-0378">Hydrolase</keyword>
<proteinExistence type="inferred from homology"/>
<dbReference type="PANTHER" id="PTHR33693:SF3">
    <property type="entry name" value="TYPE-5 URACIL-DNA GLYCOSYLASE"/>
    <property type="match status" value="1"/>
</dbReference>
<feature type="compositionally biased region" description="Basic residues" evidence="10">
    <location>
        <begin position="30"/>
        <end position="43"/>
    </location>
</feature>
<reference evidence="13" key="1">
    <citation type="journal article" date="2019" name="Int. J. Syst. Evol. Microbiol.">
        <title>The Global Catalogue of Microorganisms (GCM) 10K type strain sequencing project: providing services to taxonomists for standard genome sequencing and annotation.</title>
        <authorList>
            <consortium name="The Broad Institute Genomics Platform"/>
            <consortium name="The Broad Institute Genome Sequencing Center for Infectious Disease"/>
            <person name="Wu L."/>
            <person name="Ma J."/>
        </authorList>
    </citation>
    <scope>NUCLEOTIDE SEQUENCE [LARGE SCALE GENOMIC DNA]</scope>
    <source>
        <strain evidence="13">JCM 18542</strain>
    </source>
</reference>
<evidence type="ECO:0000313" key="12">
    <source>
        <dbReference type="EMBL" id="GAA4812733.1"/>
    </source>
</evidence>
<evidence type="ECO:0000256" key="2">
    <source>
        <dbReference type="ARBA" id="ARBA00022723"/>
    </source>
</evidence>
<dbReference type="Proteomes" id="UP001500839">
    <property type="component" value="Unassembled WGS sequence"/>
</dbReference>
<accession>A0ABP9CJU0</accession>
<evidence type="ECO:0000259" key="11">
    <source>
        <dbReference type="SMART" id="SM00986"/>
    </source>
</evidence>
<dbReference type="PANTHER" id="PTHR33693">
    <property type="entry name" value="TYPE-5 URACIL-DNA GLYCOSYLASE"/>
    <property type="match status" value="1"/>
</dbReference>
<comment type="similarity">
    <text evidence="8">Belongs to the uracil-DNA glycosylase (UDG) superfamily. Type 5 (UDGb) family.</text>
</comment>
<keyword evidence="1" id="KW-0004">4Fe-4S</keyword>
<dbReference type="InterPro" id="IPR051536">
    <property type="entry name" value="UDG_Type-4/5"/>
</dbReference>
<dbReference type="EMBL" id="BAABKQ010000001">
    <property type="protein sequence ID" value="GAA4812733.1"/>
    <property type="molecule type" value="Genomic_DNA"/>
</dbReference>
<evidence type="ECO:0000313" key="13">
    <source>
        <dbReference type="Proteomes" id="UP001500839"/>
    </source>
</evidence>
<dbReference type="InterPro" id="IPR005122">
    <property type="entry name" value="Uracil-DNA_glycosylase-like"/>
</dbReference>
<evidence type="ECO:0000256" key="8">
    <source>
        <dbReference type="ARBA" id="ARBA00023779"/>
    </source>
</evidence>
<sequence>MALSQPVSVTADARASAPAASARMFLRRRRSGRCGQCRRPRPRAARDPAREAARLGAECRAGLLMSPRLRGAGPGQGDDAAQGGTRAARAARVRHGDRLGTAQGAQKGAGVDGPELLPHPLAGGAFPSPVPPGIGWPGDPADSSTPVAATPGEVASLAAGAVDLHALDARISVCRACPRLVSWREEAAVAKRKSFADQPYWGRPVPGFGDEAPEILVVGLAPAANGSNRTSRMFTGDRAGDWLYAALCRAGFAAIPTSTHVGDGQRLQRARIMSAVRCAPPGNKPTTAERDACAPWMAAELAEVLPTVRVIVALGGYGWDAVLRSLRDAGVRIPRPKPRFGHGARTAVELSGGRCISVLGCFHPSQQNTFTGRLTEKMLDELFADARALCAPE</sequence>
<name>A0ABP9CJU0_9ACTN</name>
<dbReference type="CDD" id="cd10031">
    <property type="entry name" value="UDG-F5_TTUDGB_like"/>
    <property type="match status" value="1"/>
</dbReference>
<dbReference type="InterPro" id="IPR044147">
    <property type="entry name" value="UdgB-like"/>
</dbReference>
<dbReference type="Pfam" id="PF03167">
    <property type="entry name" value="UDG"/>
    <property type="match status" value="1"/>
</dbReference>
<evidence type="ECO:0000256" key="9">
    <source>
        <dbReference type="ARBA" id="ARBA00023887"/>
    </source>
</evidence>
<keyword evidence="2" id="KW-0479">Metal-binding</keyword>
<protein>
    <recommendedName>
        <fullName evidence="9">Type-5 uracil-DNA glycosylase</fullName>
    </recommendedName>
</protein>
<evidence type="ECO:0000256" key="3">
    <source>
        <dbReference type="ARBA" id="ARBA00022763"/>
    </source>
</evidence>
<dbReference type="SMART" id="SM00987">
    <property type="entry name" value="UreE_C"/>
    <property type="match status" value="1"/>
</dbReference>
<keyword evidence="5" id="KW-0408">Iron</keyword>
<gene>
    <name evidence="12" type="ORF">GCM10023353_16970</name>
</gene>
<evidence type="ECO:0000256" key="7">
    <source>
        <dbReference type="ARBA" id="ARBA00023204"/>
    </source>
</evidence>
<organism evidence="12 13">
    <name type="scientific">Tomitella cavernea</name>
    <dbReference type="NCBI Taxonomy" id="1387982"/>
    <lineage>
        <taxon>Bacteria</taxon>
        <taxon>Bacillati</taxon>
        <taxon>Actinomycetota</taxon>
        <taxon>Actinomycetes</taxon>
        <taxon>Mycobacteriales</taxon>
        <taxon>Tomitella</taxon>
    </lineage>
</organism>
<feature type="domain" description="Uracil-DNA glycosylase-like" evidence="11">
    <location>
        <begin position="206"/>
        <end position="383"/>
    </location>
</feature>
<evidence type="ECO:0000256" key="1">
    <source>
        <dbReference type="ARBA" id="ARBA00022485"/>
    </source>
</evidence>
<keyword evidence="3" id="KW-0227">DNA damage</keyword>
<feature type="compositionally biased region" description="Low complexity" evidence="10">
    <location>
        <begin position="77"/>
        <end position="88"/>
    </location>
</feature>
<evidence type="ECO:0000256" key="5">
    <source>
        <dbReference type="ARBA" id="ARBA00023004"/>
    </source>
</evidence>
<feature type="region of interest" description="Disordered" evidence="10">
    <location>
        <begin position="30"/>
        <end position="51"/>
    </location>
</feature>
<keyword evidence="7" id="KW-0234">DNA repair</keyword>
<evidence type="ECO:0000256" key="10">
    <source>
        <dbReference type="SAM" id="MobiDB-lite"/>
    </source>
</evidence>
<dbReference type="InterPro" id="IPR036895">
    <property type="entry name" value="Uracil-DNA_glycosylase-like_sf"/>
</dbReference>
<keyword evidence="13" id="KW-1185">Reference proteome</keyword>
<feature type="region of interest" description="Disordered" evidence="10">
    <location>
        <begin position="67"/>
        <end position="146"/>
    </location>
</feature>
<evidence type="ECO:0000256" key="4">
    <source>
        <dbReference type="ARBA" id="ARBA00022801"/>
    </source>
</evidence>
<keyword evidence="6" id="KW-0411">Iron-sulfur</keyword>
<dbReference type="SUPFAM" id="SSF52141">
    <property type="entry name" value="Uracil-DNA glycosylase-like"/>
    <property type="match status" value="1"/>
</dbReference>